<organism evidence="1 2">
    <name type="scientific">Pluteus cervinus</name>
    <dbReference type="NCBI Taxonomy" id="181527"/>
    <lineage>
        <taxon>Eukaryota</taxon>
        <taxon>Fungi</taxon>
        <taxon>Dikarya</taxon>
        <taxon>Basidiomycota</taxon>
        <taxon>Agaricomycotina</taxon>
        <taxon>Agaricomycetes</taxon>
        <taxon>Agaricomycetidae</taxon>
        <taxon>Agaricales</taxon>
        <taxon>Pluteineae</taxon>
        <taxon>Pluteaceae</taxon>
        <taxon>Pluteus</taxon>
    </lineage>
</organism>
<name>A0ACD3B6L2_9AGAR</name>
<protein>
    <submittedName>
        <fullName evidence="1">Uncharacterized protein</fullName>
    </submittedName>
</protein>
<dbReference type="EMBL" id="ML208283">
    <property type="protein sequence ID" value="TFK72622.1"/>
    <property type="molecule type" value="Genomic_DNA"/>
</dbReference>
<dbReference type="Proteomes" id="UP000308600">
    <property type="component" value="Unassembled WGS sequence"/>
</dbReference>
<evidence type="ECO:0000313" key="2">
    <source>
        <dbReference type="Proteomes" id="UP000308600"/>
    </source>
</evidence>
<keyword evidence="2" id="KW-1185">Reference proteome</keyword>
<proteinExistence type="predicted"/>
<gene>
    <name evidence="1" type="ORF">BDN72DRAFT_957136</name>
</gene>
<reference evidence="1 2" key="1">
    <citation type="journal article" date="2019" name="Nat. Ecol. Evol.">
        <title>Megaphylogeny resolves global patterns of mushroom evolution.</title>
        <authorList>
            <person name="Varga T."/>
            <person name="Krizsan K."/>
            <person name="Foldi C."/>
            <person name="Dima B."/>
            <person name="Sanchez-Garcia M."/>
            <person name="Sanchez-Ramirez S."/>
            <person name="Szollosi G.J."/>
            <person name="Szarkandi J.G."/>
            <person name="Papp V."/>
            <person name="Albert L."/>
            <person name="Andreopoulos W."/>
            <person name="Angelini C."/>
            <person name="Antonin V."/>
            <person name="Barry K.W."/>
            <person name="Bougher N.L."/>
            <person name="Buchanan P."/>
            <person name="Buyck B."/>
            <person name="Bense V."/>
            <person name="Catcheside P."/>
            <person name="Chovatia M."/>
            <person name="Cooper J."/>
            <person name="Damon W."/>
            <person name="Desjardin D."/>
            <person name="Finy P."/>
            <person name="Geml J."/>
            <person name="Haridas S."/>
            <person name="Hughes K."/>
            <person name="Justo A."/>
            <person name="Karasinski D."/>
            <person name="Kautmanova I."/>
            <person name="Kiss B."/>
            <person name="Kocsube S."/>
            <person name="Kotiranta H."/>
            <person name="LaButti K.M."/>
            <person name="Lechner B.E."/>
            <person name="Liimatainen K."/>
            <person name="Lipzen A."/>
            <person name="Lukacs Z."/>
            <person name="Mihaltcheva S."/>
            <person name="Morgado L.N."/>
            <person name="Niskanen T."/>
            <person name="Noordeloos M.E."/>
            <person name="Ohm R.A."/>
            <person name="Ortiz-Santana B."/>
            <person name="Ovrebo C."/>
            <person name="Racz N."/>
            <person name="Riley R."/>
            <person name="Savchenko A."/>
            <person name="Shiryaev A."/>
            <person name="Soop K."/>
            <person name="Spirin V."/>
            <person name="Szebenyi C."/>
            <person name="Tomsovsky M."/>
            <person name="Tulloss R.E."/>
            <person name="Uehling J."/>
            <person name="Grigoriev I.V."/>
            <person name="Vagvolgyi C."/>
            <person name="Papp T."/>
            <person name="Martin F.M."/>
            <person name="Miettinen O."/>
            <person name="Hibbett D.S."/>
            <person name="Nagy L.G."/>
        </authorList>
    </citation>
    <scope>NUCLEOTIDE SEQUENCE [LARGE SCALE GENOMIC DNA]</scope>
    <source>
        <strain evidence="1 2">NL-1719</strain>
    </source>
</reference>
<accession>A0ACD3B6L2</accession>
<sequence>MPSEDISLGAMLISGLIAMALWGIACVQVYTYFIGSSSDRLLLKATIAFLCVLTTFDSALVCHFSYFYLITRFGSPLGLSGKLWCVVSLAHPTACAYVNLLPISTSHSQQTGAILLITQFGSKDIIFSPANASACRMFTHLVLINTYVAQLKAFPVVIRHFRFFGSDASIWADVDDLNIATVALANLSITISLCYLLHRSRTGLRRTNSVIRVLMMYTINTGGIVTLDSSLSMVEAVTKFRGPGDIPVSIAIILNGLYLNSYLAGLNAREGIRSQFQTNSLVSIRSQLFRMTFAPSSTSSPRPVV</sequence>
<evidence type="ECO:0000313" key="1">
    <source>
        <dbReference type="EMBL" id="TFK72622.1"/>
    </source>
</evidence>